<dbReference type="AlphaFoldDB" id="A0A813E9H1"/>
<feature type="non-terminal residue" evidence="1">
    <location>
        <position position="243"/>
    </location>
</feature>
<name>A0A813E9H1_POLGL</name>
<gene>
    <name evidence="1" type="ORF">PGLA1383_LOCUS15349</name>
</gene>
<dbReference type="OrthoDB" id="447111at2759"/>
<evidence type="ECO:0000313" key="1">
    <source>
        <dbReference type="EMBL" id="CAE8596892.1"/>
    </source>
</evidence>
<keyword evidence="2" id="KW-1185">Reference proteome</keyword>
<dbReference type="Proteomes" id="UP000654075">
    <property type="component" value="Unassembled WGS sequence"/>
</dbReference>
<sequence length="243" mass="26400">DFTEALTALRDLSPLLLVDGDRGVGKSSLINALLLDAELSATPSASSSVLPVGQPSPLNTVGRPLLIVRSPFILRAETSDSGVKAEGAPHGRRLLEGRPSLQDQLRVLSEEEWLERLSGGTGDEEQLPLILEDQRAPAALGASGMWLTELHFWGEGEETKSKWVTGCRDVIFLARAAGGGRPSRADEEYLQRHLDCGRSVLLIVNHCDAVDLEPHSLLPADLEDLLRKQFAQPERGELYDVLA</sequence>
<dbReference type="InterPro" id="IPR027417">
    <property type="entry name" value="P-loop_NTPase"/>
</dbReference>
<evidence type="ECO:0000313" key="2">
    <source>
        <dbReference type="Proteomes" id="UP000654075"/>
    </source>
</evidence>
<dbReference type="EMBL" id="CAJNNV010009000">
    <property type="protein sequence ID" value="CAE8596892.1"/>
    <property type="molecule type" value="Genomic_DNA"/>
</dbReference>
<accession>A0A813E9H1</accession>
<dbReference type="Gene3D" id="3.40.50.300">
    <property type="entry name" value="P-loop containing nucleotide triphosphate hydrolases"/>
    <property type="match status" value="1"/>
</dbReference>
<proteinExistence type="predicted"/>
<comment type="caution">
    <text evidence="1">The sequence shown here is derived from an EMBL/GenBank/DDBJ whole genome shotgun (WGS) entry which is preliminary data.</text>
</comment>
<protein>
    <submittedName>
        <fullName evidence="1">Uncharacterized protein</fullName>
    </submittedName>
</protein>
<reference evidence="1" key="1">
    <citation type="submission" date="2021-02" db="EMBL/GenBank/DDBJ databases">
        <authorList>
            <person name="Dougan E. K."/>
            <person name="Rhodes N."/>
            <person name="Thang M."/>
            <person name="Chan C."/>
        </authorList>
    </citation>
    <scope>NUCLEOTIDE SEQUENCE</scope>
</reference>
<feature type="non-terminal residue" evidence="1">
    <location>
        <position position="1"/>
    </location>
</feature>
<dbReference type="SUPFAM" id="SSF52540">
    <property type="entry name" value="P-loop containing nucleoside triphosphate hydrolases"/>
    <property type="match status" value="1"/>
</dbReference>
<dbReference type="CDD" id="cd00882">
    <property type="entry name" value="Ras_like_GTPase"/>
    <property type="match status" value="1"/>
</dbReference>
<organism evidence="1 2">
    <name type="scientific">Polarella glacialis</name>
    <name type="common">Dinoflagellate</name>
    <dbReference type="NCBI Taxonomy" id="89957"/>
    <lineage>
        <taxon>Eukaryota</taxon>
        <taxon>Sar</taxon>
        <taxon>Alveolata</taxon>
        <taxon>Dinophyceae</taxon>
        <taxon>Suessiales</taxon>
        <taxon>Suessiaceae</taxon>
        <taxon>Polarella</taxon>
    </lineage>
</organism>